<accession>A0A0E9MZN9</accession>
<proteinExistence type="predicted"/>
<dbReference type="InterPro" id="IPR025345">
    <property type="entry name" value="DUF4249"/>
</dbReference>
<sequence>MKKILTIAGTILFLVFACKDKYNPPLSGEAARLLVVEGIVMGGAPAPTTIFLSRLANFSDSTPRPLERNATIQLTTGNGGNYPFREAAPGVYQTDTLTIPIGTICQLHITTADGKEYASDEVEMLPATNIDEINYLRKNQDVHFYVNAHGEANEPRYYFWKFESTYEYNSQYFLFKKFITADCTMVNRSTEEANLYYRCWKSDPQTTIAVASSAGLSDNVIYQAPLHEIPYSDIRMDVGYSMLLKQYAISETAYAYWSNLRKITEELGGIFGPLPSEVKGNLHCLTNPEEAVIGFVSASSEKEKRQFFYRPPDWQYFFNCGLPDSANNMNTMLKPKLYTLFGPKGGWPVYFNNNPYDTPGVMYSRMCIQCDLRGGSNIKPPFWP</sequence>
<protein>
    <recommendedName>
        <fullName evidence="3">DUF4249 domain-containing protein</fullName>
    </recommendedName>
</protein>
<gene>
    <name evidence="1" type="ORF">FPE01S_02_00980</name>
</gene>
<dbReference type="AlphaFoldDB" id="A0A0E9MZN9"/>
<keyword evidence="2" id="KW-1185">Reference proteome</keyword>
<dbReference type="OrthoDB" id="1062680at2"/>
<comment type="caution">
    <text evidence="1">The sequence shown here is derived from an EMBL/GenBank/DDBJ whole genome shotgun (WGS) entry which is preliminary data.</text>
</comment>
<dbReference type="Pfam" id="PF14054">
    <property type="entry name" value="DUF4249"/>
    <property type="match status" value="1"/>
</dbReference>
<organism evidence="1 2">
    <name type="scientific">Flavihumibacter petaseus NBRC 106054</name>
    <dbReference type="NCBI Taxonomy" id="1220578"/>
    <lineage>
        <taxon>Bacteria</taxon>
        <taxon>Pseudomonadati</taxon>
        <taxon>Bacteroidota</taxon>
        <taxon>Chitinophagia</taxon>
        <taxon>Chitinophagales</taxon>
        <taxon>Chitinophagaceae</taxon>
        <taxon>Flavihumibacter</taxon>
    </lineage>
</organism>
<name>A0A0E9MZN9_9BACT</name>
<dbReference type="STRING" id="1220578.FPE01S_02_00980"/>
<reference evidence="1 2" key="1">
    <citation type="submission" date="2015-04" db="EMBL/GenBank/DDBJ databases">
        <title>Whole genome shotgun sequence of Flavihumibacter petaseus NBRC 106054.</title>
        <authorList>
            <person name="Miyazawa S."/>
            <person name="Hosoyama A."/>
            <person name="Hashimoto M."/>
            <person name="Noguchi M."/>
            <person name="Tsuchikane K."/>
            <person name="Ohji S."/>
            <person name="Yamazoe A."/>
            <person name="Ichikawa N."/>
            <person name="Kimura A."/>
            <person name="Fujita N."/>
        </authorList>
    </citation>
    <scope>NUCLEOTIDE SEQUENCE [LARGE SCALE GENOMIC DNA]</scope>
    <source>
        <strain evidence="1 2">NBRC 106054</strain>
    </source>
</reference>
<evidence type="ECO:0008006" key="3">
    <source>
        <dbReference type="Google" id="ProtNLM"/>
    </source>
</evidence>
<dbReference type="Proteomes" id="UP000033121">
    <property type="component" value="Unassembled WGS sequence"/>
</dbReference>
<dbReference type="RefSeq" id="WP_046368947.1">
    <property type="nucleotide sequence ID" value="NZ_BBWV01000002.1"/>
</dbReference>
<dbReference type="PROSITE" id="PS51257">
    <property type="entry name" value="PROKAR_LIPOPROTEIN"/>
    <property type="match status" value="1"/>
</dbReference>
<evidence type="ECO:0000313" key="1">
    <source>
        <dbReference type="EMBL" id="GAO42993.1"/>
    </source>
</evidence>
<evidence type="ECO:0000313" key="2">
    <source>
        <dbReference type="Proteomes" id="UP000033121"/>
    </source>
</evidence>
<dbReference type="EMBL" id="BBWV01000002">
    <property type="protein sequence ID" value="GAO42993.1"/>
    <property type="molecule type" value="Genomic_DNA"/>
</dbReference>